<proteinExistence type="predicted"/>
<evidence type="ECO:0000313" key="1">
    <source>
        <dbReference type="EMBL" id="HDR50686.1"/>
    </source>
</evidence>
<dbReference type="InterPro" id="IPR011051">
    <property type="entry name" value="RmlC_Cupin_sf"/>
</dbReference>
<organism evidence="1">
    <name type="scientific">Mariniphaga anaerophila</name>
    <dbReference type="NCBI Taxonomy" id="1484053"/>
    <lineage>
        <taxon>Bacteria</taxon>
        <taxon>Pseudomonadati</taxon>
        <taxon>Bacteroidota</taxon>
        <taxon>Bacteroidia</taxon>
        <taxon>Marinilabiliales</taxon>
        <taxon>Prolixibacteraceae</taxon>
        <taxon>Mariniphaga</taxon>
    </lineage>
</organism>
<dbReference type="AlphaFoldDB" id="A0A831LU87"/>
<keyword evidence="1" id="KW-0413">Isomerase</keyword>
<protein>
    <submittedName>
        <fullName evidence="1">Mannose-6-phosphate isomerase</fullName>
    </submittedName>
</protein>
<dbReference type="EMBL" id="DSDK01000202">
    <property type="protein sequence ID" value="HDR50686.1"/>
    <property type="molecule type" value="Genomic_DNA"/>
</dbReference>
<dbReference type="SUPFAM" id="SSF51182">
    <property type="entry name" value="RmlC-like cupins"/>
    <property type="match status" value="1"/>
</dbReference>
<dbReference type="Proteomes" id="UP000886047">
    <property type="component" value="Unassembled WGS sequence"/>
</dbReference>
<gene>
    <name evidence="1" type="ORF">ENN90_03570</name>
</gene>
<accession>A0A831LU87</accession>
<dbReference type="GO" id="GO:0016853">
    <property type="term" value="F:isomerase activity"/>
    <property type="evidence" value="ECO:0007669"/>
    <property type="project" value="UniProtKB-KW"/>
</dbReference>
<dbReference type="InterPro" id="IPR014710">
    <property type="entry name" value="RmlC-like_jellyroll"/>
</dbReference>
<sequence length="75" mass="8281">MAGLYPLKFNSIFLEKIWGGNRIKTVLGKDYDLPNCGESWELSAVEGNVSVVRNGFLKGNNLTELVEVYMGDLVG</sequence>
<feature type="non-terminal residue" evidence="1">
    <location>
        <position position="75"/>
    </location>
</feature>
<dbReference type="Gene3D" id="2.60.120.10">
    <property type="entry name" value="Jelly Rolls"/>
    <property type="match status" value="1"/>
</dbReference>
<reference evidence="1" key="1">
    <citation type="journal article" date="2020" name="mSystems">
        <title>Genome- and Community-Level Interaction Insights into Carbon Utilization and Element Cycling Functions of Hydrothermarchaeota in Hydrothermal Sediment.</title>
        <authorList>
            <person name="Zhou Z."/>
            <person name="Liu Y."/>
            <person name="Xu W."/>
            <person name="Pan J."/>
            <person name="Luo Z.H."/>
            <person name="Li M."/>
        </authorList>
    </citation>
    <scope>NUCLEOTIDE SEQUENCE [LARGE SCALE GENOMIC DNA]</scope>
    <source>
        <strain evidence="1">SpSt-1217</strain>
    </source>
</reference>
<comment type="caution">
    <text evidence="1">The sequence shown here is derived from an EMBL/GenBank/DDBJ whole genome shotgun (WGS) entry which is preliminary data.</text>
</comment>
<name>A0A831LU87_9BACT</name>